<dbReference type="InterPro" id="IPR012910">
    <property type="entry name" value="Plug_dom"/>
</dbReference>
<dbReference type="SMART" id="SM01360">
    <property type="entry name" value="A2M"/>
    <property type="match status" value="1"/>
</dbReference>
<dbReference type="SUPFAM" id="SSF56935">
    <property type="entry name" value="Porins"/>
    <property type="match status" value="1"/>
</dbReference>
<organism evidence="3 4">
    <name type="scientific">Paralabilibaculum antarcticum</name>
    <dbReference type="NCBI Taxonomy" id="2912572"/>
    <lineage>
        <taxon>Bacteria</taxon>
        <taxon>Pseudomonadati</taxon>
        <taxon>Bacteroidota</taxon>
        <taxon>Bacteroidia</taxon>
        <taxon>Marinilabiliales</taxon>
        <taxon>Marinifilaceae</taxon>
        <taxon>Paralabilibaculum</taxon>
    </lineage>
</organism>
<accession>A0ABT5VW66</accession>
<dbReference type="SUPFAM" id="SSF49464">
    <property type="entry name" value="Carboxypeptidase regulatory domain-like"/>
    <property type="match status" value="1"/>
</dbReference>
<keyword evidence="1" id="KW-0812">Transmembrane</keyword>
<evidence type="ECO:0000313" key="4">
    <source>
        <dbReference type="Proteomes" id="UP001528920"/>
    </source>
</evidence>
<comment type="subcellular location">
    <subcellularLocation>
        <location evidence="1">Cell outer membrane</location>
        <topology evidence="1">Multi-pass membrane protein</topology>
    </subcellularLocation>
</comment>
<dbReference type="NCBIfam" id="TIGR04057">
    <property type="entry name" value="SusC_RagA_signa"/>
    <property type="match status" value="1"/>
</dbReference>
<keyword evidence="1" id="KW-0998">Cell outer membrane</keyword>
<dbReference type="PANTHER" id="PTHR40094:SF1">
    <property type="entry name" value="UBIQUITIN DOMAIN-CONTAINING PROTEIN"/>
    <property type="match status" value="1"/>
</dbReference>
<dbReference type="PANTHER" id="PTHR40094">
    <property type="entry name" value="ALPHA-2-MACROGLOBULIN HOMOLOG"/>
    <property type="match status" value="1"/>
</dbReference>
<dbReference type="Pfam" id="PF07715">
    <property type="entry name" value="Plug"/>
    <property type="match status" value="1"/>
</dbReference>
<evidence type="ECO:0000313" key="3">
    <source>
        <dbReference type="EMBL" id="MDE5419647.1"/>
    </source>
</evidence>
<dbReference type="Gene3D" id="1.50.10.20">
    <property type="match status" value="1"/>
</dbReference>
<dbReference type="Gene3D" id="2.170.130.10">
    <property type="entry name" value="TonB-dependent receptor, plug domain"/>
    <property type="match status" value="1"/>
</dbReference>
<dbReference type="InterPro" id="IPR041246">
    <property type="entry name" value="Bact_MG10"/>
</dbReference>
<comment type="similarity">
    <text evidence="1">Belongs to the TonB-dependent receptor family.</text>
</comment>
<dbReference type="InterPro" id="IPR008930">
    <property type="entry name" value="Terpenoid_cyclase/PrenylTrfase"/>
</dbReference>
<protein>
    <submittedName>
        <fullName evidence="3">Carboxypeptidase-like regulatory domain-containing protein</fullName>
    </submittedName>
</protein>
<dbReference type="InterPro" id="IPR039426">
    <property type="entry name" value="TonB-dep_rcpt-like"/>
</dbReference>
<dbReference type="Pfam" id="PF13715">
    <property type="entry name" value="CarbopepD_reg_2"/>
    <property type="match status" value="1"/>
</dbReference>
<dbReference type="Gene3D" id="2.60.40.1120">
    <property type="entry name" value="Carboxypeptidase-like, regulatory domain"/>
    <property type="match status" value="1"/>
</dbReference>
<dbReference type="InterPro" id="IPR001599">
    <property type="entry name" value="Macroglobln_a2"/>
</dbReference>
<dbReference type="EMBL" id="JAKJSC010000005">
    <property type="protein sequence ID" value="MDE5419647.1"/>
    <property type="molecule type" value="Genomic_DNA"/>
</dbReference>
<name>A0ABT5VW66_9BACT</name>
<gene>
    <name evidence="3" type="ORF">L3049_16770</name>
</gene>
<dbReference type="InterPro" id="IPR023997">
    <property type="entry name" value="TonB-dep_OMP_SusC/RagA_CS"/>
</dbReference>
<dbReference type="InterPro" id="IPR037066">
    <property type="entry name" value="Plug_dom_sf"/>
</dbReference>
<keyword evidence="1" id="KW-0472">Membrane</keyword>
<keyword evidence="4" id="KW-1185">Reference proteome</keyword>
<reference evidence="3 4" key="1">
    <citation type="submission" date="2022-01" db="EMBL/GenBank/DDBJ databases">
        <title>Labilibaculum sp. nov, a marine bacterium isolated from Antarctica.</title>
        <authorList>
            <person name="Dai W."/>
        </authorList>
    </citation>
    <scope>NUCLEOTIDE SEQUENCE [LARGE SCALE GENOMIC DNA]</scope>
    <source>
        <strain evidence="3 4">DW002</strain>
    </source>
</reference>
<dbReference type="InterPro" id="IPR051802">
    <property type="entry name" value="YfhM-like"/>
</dbReference>
<dbReference type="RefSeq" id="WP_275110976.1">
    <property type="nucleotide sequence ID" value="NZ_JAKJSC010000005.1"/>
</dbReference>
<dbReference type="Pfam" id="PF17973">
    <property type="entry name" value="bMG10"/>
    <property type="match status" value="1"/>
</dbReference>
<evidence type="ECO:0000256" key="1">
    <source>
        <dbReference type="PROSITE-ProRule" id="PRU01360"/>
    </source>
</evidence>
<dbReference type="SUPFAM" id="SSF48239">
    <property type="entry name" value="Terpenoid cyclases/Protein prenyltransferases"/>
    <property type="match status" value="1"/>
</dbReference>
<dbReference type="PROSITE" id="PS52016">
    <property type="entry name" value="TONB_DEPENDENT_REC_3"/>
    <property type="match status" value="1"/>
</dbReference>
<dbReference type="Pfam" id="PF00207">
    <property type="entry name" value="A2M"/>
    <property type="match status" value="1"/>
</dbReference>
<sequence>MRQKTILIITVIITLLTFNSLSSLAQKLLNSRSTSPFTYIYKIKNTEAKTIYKNEIWQINDSYYHTLVDSFPTKDIYEKKLPFGHYLKIFAEENEQKISISTIQNFEVFIVKNNTDLLFQVFDLNGNLISNADVRINKKKLYFDDKSNSYLDKKSNQKGLLSVTHNGFTAYSKLSRKYNNSGFNRVKRKIIYGTPLKYAWTPVNYIIHLPIDGYKSIKNSWAQGTIASTKQFFVRLYEIVACLFDDYHCNDYYGDSFEDKHEGYLVFSKPKYQPNDTVKFKSYLTNKKGKAINKPVHIVLRGYGKKIKFPILQAYRNGAYESQFVLHDSLQLQLDRDYTLSLETENLDSYISNKFKYEEYELSSTHLKLRLNEKTHYKNQSLSLFVKGTDENDLNLQDAEIELTITTLSLDKYFSNHVFIPDTLIHKEQKLEPSGETEILIHDSIFPKANFSYQIKVKMLSSENEAKTETEEREYKYFTEEFVGEIIADSIQFKCLKNGLSIKKQANVFSLDNFGNRNKINSEVTPFRIALSPYYNSYILESDSISNTVDISEKSAMLQCYSERTSDSIKIQIVNPRKIPFTYHIYQHKKEKERGYNKALLIHKQINSKQNYFVCVNYMWAGEMKQENYKIPLMDKQLTISVLQPKIVYPGQESQIELTVTNENGKPVEGVDLTAYALTKKFNYSAPSLPYLGKQRKDKTIINQFSNSNTHDHNSISQSLNYNTWKALADLDSIEYYRFIYPEKEVYRSEYQTNDSVTQFAPFVFKNGQIDPIHVIYIDRKPVYFSWSTNMRPYSFAIDSGYHQIKLRTTDKIITMDSVSFKKGYKQIISLDEDLSYHKVRIQNTGDGLTYGERRTLYNYIFPYRNSFGDRLAYLEQEDNVQLLTPSRNKHFRNHFAGPINGELTFNLIDSFSTNFKHERFFEYDFAPNLLKMREANSNNRYPKILTNINPEIRLNDSVLSKSDIMQLWREKINQKRSQTPRYTYPRSTSSGAGRLKFTIQAKQRTTENTPLNLLLFRYDNHEFLRVYPGNTSIIHQLKPGFYKLLFFYPGSKYNVIDSLNIQANGLNYYQFDEALNLKKDSFSKKVNSLIEKTVFKPKPFLGEEQKELKNIFNSYQNQYHFTGDGEYVEGYVTAVDDGLELPGVTVIIKGTTFGTVTDIDGHYRLKIPYNNTSLLFSFVGMRQQEKQVGYEKYINVSLEYENLAMDEVVVVGYGISRKSVMTASSIVSVSPNSLNKGIPGVSGNISQTLQGRVAGVQINSQGSGVSISIRGATTLNFNNKPLYIINGQIFDADISELDQNSIANIQVLKDKSATALYGARAANGVVIIDTQNGAFKSTNSAKTKGADYNQEFYESASQASSIRNNFSDVAFWQPNLITNKKGKATFKVRFPDDVTSWDTFFLAMNGNKQTGQSQDRIKSYKPLMAKLSVPRFMVETDTCLVHGKALNYTSDSIHIKTKFELNDSIVSQKSGYCVNSTSHNLPLIAYQDSISLKYVLDKEDGYFDGELKSIPVYPMGLKQSKSSFHVLDRDTTLQLDFDEVLGKVKLYAQADVLEVIKGEINHLINYKYLCNEQIASKLKALMSELHIKNYKNEKFKSNRKVQKLIKLLGKNQKRDGLWGWWKNSSENKWISLHVLEAILQTEANGFKNDINQKYITDRLVWQLEETRGTKERIQILRIMRLLNAQINYGAYINSLEKKKLDFNSKLHIMELKQMCNLPYQIDSLKNYQQSTLFGNLFYTDTCKSDHLLNNDIQNTILAYRISKRDSSTNNSVLRKIRNYFFESRKETNWRNTYESAQIIETILPDLLQSKGSINKAKIIFSGDINKSITKFPFSMVIDPSKKITVNKSGDFPVYIGSSQTFWNASPLTNKGDFEINTYFKNNTSNQLMAGKEVTLTAKVKLKKDAEYLMINIPVPGGCSYAEKKNSYWNESHREYYKNETAIFCQQLKKGEYTFEIKLLPRYTGNYQLNPAKIAQMYFPIFNANNEAKRVIIK</sequence>
<keyword evidence="1" id="KW-0813">Transport</keyword>
<evidence type="ECO:0000259" key="2">
    <source>
        <dbReference type="SMART" id="SM01360"/>
    </source>
</evidence>
<comment type="caution">
    <text evidence="3">The sequence shown here is derived from an EMBL/GenBank/DDBJ whole genome shotgun (WGS) entry which is preliminary data.</text>
</comment>
<proteinExistence type="inferred from homology"/>
<dbReference type="Gene3D" id="2.20.130.20">
    <property type="match status" value="1"/>
</dbReference>
<keyword evidence="1" id="KW-1134">Transmembrane beta strand</keyword>
<feature type="domain" description="Alpha-2-macroglobulin" evidence="2">
    <location>
        <begin position="1370"/>
        <end position="1460"/>
    </location>
</feature>
<dbReference type="Proteomes" id="UP001528920">
    <property type="component" value="Unassembled WGS sequence"/>
</dbReference>
<dbReference type="InterPro" id="IPR008969">
    <property type="entry name" value="CarboxyPept-like_regulatory"/>
</dbReference>